<dbReference type="GO" id="GO:0019698">
    <property type="term" value="P:D-galacturonate catabolic process"/>
    <property type="evidence" value="ECO:0007669"/>
    <property type="project" value="TreeGrafter"/>
</dbReference>
<dbReference type="Proteomes" id="UP000321306">
    <property type="component" value="Unassembled WGS sequence"/>
</dbReference>
<protein>
    <submittedName>
        <fullName evidence="5">Fructokinase-like protein</fullName>
    </submittedName>
</protein>
<dbReference type="AlphaFoldDB" id="A0A511N1H6"/>
<dbReference type="Gene3D" id="3.40.1190.20">
    <property type="match status" value="1"/>
</dbReference>
<evidence type="ECO:0000256" key="2">
    <source>
        <dbReference type="ARBA" id="ARBA00022679"/>
    </source>
</evidence>
<dbReference type="Pfam" id="PF00294">
    <property type="entry name" value="PfkB"/>
    <property type="match status" value="1"/>
</dbReference>
<dbReference type="GO" id="GO:0005829">
    <property type="term" value="C:cytosol"/>
    <property type="evidence" value="ECO:0007669"/>
    <property type="project" value="TreeGrafter"/>
</dbReference>
<sequence>MKALDLIGIGECMVECHADQPLGTTPTLKRSFGGDVLNTLVTASRLGLRTGFVSRVGDDPFGPGLIASWEEEGIDTTHAPLVPGENGIYFISLLEGGEREFTYRRAGSAASKLQSEHLDPSYLASARMLLVSGITQAISESARKTVLEAVKMARSFGVQVVYDPNFRPRLWESQGGLEAARTAFEEVLPMVDLLLPSFPADLTFLEPSVQNQHQALDVLSALHPFVVLKSGEDGAFYHHAGAEGHIPALPVDQVMDTTGAGDCWNGAFLTRFLQSTPLPEAIQFAHRVAARKLAFRGAIPPKDLFGAFHLEVQ</sequence>
<evidence type="ECO:0000256" key="1">
    <source>
        <dbReference type="ARBA" id="ARBA00010688"/>
    </source>
</evidence>
<keyword evidence="3 5" id="KW-0418">Kinase</keyword>
<dbReference type="PROSITE" id="PS00584">
    <property type="entry name" value="PFKB_KINASES_2"/>
    <property type="match status" value="1"/>
</dbReference>
<dbReference type="RefSeq" id="WP_146884118.1">
    <property type="nucleotide sequence ID" value="NZ_BJXB01000007.1"/>
</dbReference>
<dbReference type="SUPFAM" id="SSF53613">
    <property type="entry name" value="Ribokinase-like"/>
    <property type="match status" value="1"/>
</dbReference>
<dbReference type="InterPro" id="IPR011611">
    <property type="entry name" value="PfkB_dom"/>
</dbReference>
<dbReference type="CDD" id="cd01166">
    <property type="entry name" value="KdgK"/>
    <property type="match status" value="1"/>
</dbReference>
<keyword evidence="6" id="KW-1185">Reference proteome</keyword>
<dbReference type="PANTHER" id="PTHR43085">
    <property type="entry name" value="HEXOKINASE FAMILY MEMBER"/>
    <property type="match status" value="1"/>
</dbReference>
<dbReference type="GO" id="GO:0042840">
    <property type="term" value="P:D-glucuronate catabolic process"/>
    <property type="evidence" value="ECO:0007669"/>
    <property type="project" value="TreeGrafter"/>
</dbReference>
<accession>A0A511N1H6</accession>
<evidence type="ECO:0000259" key="4">
    <source>
        <dbReference type="Pfam" id="PF00294"/>
    </source>
</evidence>
<evidence type="ECO:0000313" key="5">
    <source>
        <dbReference type="EMBL" id="GEM46301.1"/>
    </source>
</evidence>
<organism evidence="5 6">
    <name type="scientific">Deinococcus cellulosilyticus (strain DSM 18568 / NBRC 106333 / KACC 11606 / 5516J-15)</name>
    <dbReference type="NCBI Taxonomy" id="1223518"/>
    <lineage>
        <taxon>Bacteria</taxon>
        <taxon>Thermotogati</taxon>
        <taxon>Deinococcota</taxon>
        <taxon>Deinococci</taxon>
        <taxon>Deinococcales</taxon>
        <taxon>Deinococcaceae</taxon>
        <taxon>Deinococcus</taxon>
    </lineage>
</organism>
<dbReference type="InterPro" id="IPR029056">
    <property type="entry name" value="Ribokinase-like"/>
</dbReference>
<comment type="caution">
    <text evidence="5">The sequence shown here is derived from an EMBL/GenBank/DDBJ whole genome shotgun (WGS) entry which is preliminary data.</text>
</comment>
<keyword evidence="2" id="KW-0808">Transferase</keyword>
<evidence type="ECO:0000313" key="6">
    <source>
        <dbReference type="Proteomes" id="UP000321306"/>
    </source>
</evidence>
<dbReference type="OrthoDB" id="9795789at2"/>
<name>A0A511N1H6_DEIC1</name>
<dbReference type="GO" id="GO:0006974">
    <property type="term" value="P:DNA damage response"/>
    <property type="evidence" value="ECO:0007669"/>
    <property type="project" value="TreeGrafter"/>
</dbReference>
<reference evidence="5 6" key="1">
    <citation type="submission" date="2019-07" db="EMBL/GenBank/DDBJ databases">
        <title>Whole genome shotgun sequence of Deinococcus cellulosilyticus NBRC 106333.</title>
        <authorList>
            <person name="Hosoyama A."/>
            <person name="Uohara A."/>
            <person name="Ohji S."/>
            <person name="Ichikawa N."/>
        </authorList>
    </citation>
    <scope>NUCLEOTIDE SEQUENCE [LARGE SCALE GENOMIC DNA]</scope>
    <source>
        <strain evidence="5 6">NBRC 106333</strain>
    </source>
</reference>
<dbReference type="GO" id="GO:0008673">
    <property type="term" value="F:2-dehydro-3-deoxygluconokinase activity"/>
    <property type="evidence" value="ECO:0007669"/>
    <property type="project" value="TreeGrafter"/>
</dbReference>
<comment type="similarity">
    <text evidence="1">Belongs to the carbohydrate kinase PfkB family.</text>
</comment>
<dbReference type="EMBL" id="BJXB01000007">
    <property type="protein sequence ID" value="GEM46301.1"/>
    <property type="molecule type" value="Genomic_DNA"/>
</dbReference>
<dbReference type="InterPro" id="IPR002173">
    <property type="entry name" value="Carboh/pur_kinase_PfkB_CS"/>
</dbReference>
<gene>
    <name evidence="5" type="ORF">DC3_19360</name>
</gene>
<dbReference type="PANTHER" id="PTHR43085:SF15">
    <property type="entry name" value="2-DEHYDRO-3-DEOXYGLUCONOKINASE"/>
    <property type="match status" value="1"/>
</dbReference>
<dbReference type="InterPro" id="IPR050306">
    <property type="entry name" value="PfkB_Carbo_kinase"/>
</dbReference>
<feature type="domain" description="Carbohydrate kinase PfkB" evidence="4">
    <location>
        <begin position="9"/>
        <end position="300"/>
    </location>
</feature>
<proteinExistence type="inferred from homology"/>
<evidence type="ECO:0000256" key="3">
    <source>
        <dbReference type="ARBA" id="ARBA00022777"/>
    </source>
</evidence>